<proteinExistence type="predicted"/>
<evidence type="ECO:0000313" key="2">
    <source>
        <dbReference type="Proteomes" id="UP001596500"/>
    </source>
</evidence>
<sequence>MLLKEVQGILELGDLTKKELELERLDFDFVLGRINIEEVTSIINLLIKEALIEKNKELRMLLLSIIINALSHYYGDYHRDEINWNLIVEGLDIFPDDIEEMIEIIGFSGDTKYISVLEKYVCYPEDDIRESAREAIESIKNYQKSKSR</sequence>
<protein>
    <recommendedName>
        <fullName evidence="3">Immunity protein 30 domain-containing protein</fullName>
    </recommendedName>
</protein>
<evidence type="ECO:0008006" key="3">
    <source>
        <dbReference type="Google" id="ProtNLM"/>
    </source>
</evidence>
<accession>A0ABW2RQE0</accession>
<comment type="caution">
    <text evidence="1">The sequence shown here is derived from an EMBL/GenBank/DDBJ whole genome shotgun (WGS) entry which is preliminary data.</text>
</comment>
<organism evidence="1 2">
    <name type="scientific">Laceyella putida</name>
    <dbReference type="NCBI Taxonomy" id="110101"/>
    <lineage>
        <taxon>Bacteria</taxon>
        <taxon>Bacillati</taxon>
        <taxon>Bacillota</taxon>
        <taxon>Bacilli</taxon>
        <taxon>Bacillales</taxon>
        <taxon>Thermoactinomycetaceae</taxon>
        <taxon>Laceyella</taxon>
    </lineage>
</organism>
<name>A0ABW2RQE0_9BACL</name>
<keyword evidence="2" id="KW-1185">Reference proteome</keyword>
<dbReference type="RefSeq" id="WP_379867409.1">
    <property type="nucleotide sequence ID" value="NZ_JBHTBW010000075.1"/>
</dbReference>
<gene>
    <name evidence="1" type="ORF">ACFQNG_18595</name>
</gene>
<reference evidence="2" key="1">
    <citation type="journal article" date="2019" name="Int. J. Syst. Evol. Microbiol.">
        <title>The Global Catalogue of Microorganisms (GCM) 10K type strain sequencing project: providing services to taxonomists for standard genome sequencing and annotation.</title>
        <authorList>
            <consortium name="The Broad Institute Genomics Platform"/>
            <consortium name="The Broad Institute Genome Sequencing Center for Infectious Disease"/>
            <person name="Wu L."/>
            <person name="Ma J."/>
        </authorList>
    </citation>
    <scope>NUCLEOTIDE SEQUENCE [LARGE SCALE GENOMIC DNA]</scope>
    <source>
        <strain evidence="2">CGMCC 1.12942</strain>
    </source>
</reference>
<dbReference type="Proteomes" id="UP001596500">
    <property type="component" value="Unassembled WGS sequence"/>
</dbReference>
<evidence type="ECO:0000313" key="1">
    <source>
        <dbReference type="EMBL" id="MFC7443079.1"/>
    </source>
</evidence>
<dbReference type="EMBL" id="JBHTBW010000075">
    <property type="protein sequence ID" value="MFC7443079.1"/>
    <property type="molecule type" value="Genomic_DNA"/>
</dbReference>